<evidence type="ECO:0000256" key="5">
    <source>
        <dbReference type="ARBA" id="ARBA00022490"/>
    </source>
</evidence>
<protein>
    <recommendedName>
        <fullName evidence="4">Meiosis-specific nuclear structural protein 1</fullName>
    </recommendedName>
</protein>
<evidence type="ECO:0000313" key="19">
    <source>
        <dbReference type="EMBL" id="CAL6114363.1"/>
    </source>
</evidence>
<comment type="subcellular location">
    <subcellularLocation>
        <location evidence="2">Cytoplasm</location>
        <location evidence="2">Cytoskeleton</location>
        <location evidence="2">Flagellum axoneme</location>
    </subcellularLocation>
    <subcellularLocation>
        <location evidence="1">Nucleus</location>
    </subcellularLocation>
</comment>
<evidence type="ECO:0000256" key="9">
    <source>
        <dbReference type="ARBA" id="ARBA00023212"/>
    </source>
</evidence>
<keyword evidence="5" id="KW-0963">Cytoplasm</keyword>
<reference evidence="16" key="1">
    <citation type="submission" date="2023-06" db="EMBL/GenBank/DDBJ databases">
        <authorList>
            <person name="Kurt Z."/>
        </authorList>
    </citation>
    <scope>NUCLEOTIDE SEQUENCE</scope>
</reference>
<feature type="coiled-coil region" evidence="14">
    <location>
        <begin position="294"/>
        <end position="324"/>
    </location>
</feature>
<evidence type="ECO:0000256" key="13">
    <source>
        <dbReference type="ARBA" id="ARBA00046114"/>
    </source>
</evidence>
<evidence type="ECO:0000313" key="18">
    <source>
        <dbReference type="EMBL" id="CAL6094563.1"/>
    </source>
</evidence>
<dbReference type="EMBL" id="CAXDID020000467">
    <property type="protein sequence ID" value="CAL6094563.1"/>
    <property type="molecule type" value="Genomic_DNA"/>
</dbReference>
<comment type="caution">
    <text evidence="16">The sequence shown here is derived from an EMBL/GenBank/DDBJ whole genome shotgun (WGS) entry which is preliminary data.</text>
</comment>
<evidence type="ECO:0000256" key="3">
    <source>
        <dbReference type="ARBA" id="ARBA00009158"/>
    </source>
</evidence>
<evidence type="ECO:0000256" key="7">
    <source>
        <dbReference type="ARBA" id="ARBA00023054"/>
    </source>
</evidence>
<organism evidence="16">
    <name type="scientific">Hexamita inflata</name>
    <dbReference type="NCBI Taxonomy" id="28002"/>
    <lineage>
        <taxon>Eukaryota</taxon>
        <taxon>Metamonada</taxon>
        <taxon>Diplomonadida</taxon>
        <taxon>Hexamitidae</taxon>
        <taxon>Hexamitinae</taxon>
        <taxon>Hexamita</taxon>
    </lineage>
</organism>
<accession>A0AA86P370</accession>
<keyword evidence="7 14" id="KW-0175">Coiled coil</keyword>
<keyword evidence="20" id="KW-1185">Reference proteome</keyword>
<sequence>MYSRQAMSDYYQKQQERDFQKQSFERYATDHTQVKAANTRFDRIEYKAAELKPQFSIDEQRMIDEYEKDLIEKARAEEENRAALEQAEADRRNESERIRLESKRKRILEQDQDLKDLRRAINAAETSKANHQMMFANKQKAEETRLNEQALEQQSLAELEARNKRIQDERDAKQLQIQQETYNFMLQMAEQKEAKRQAELYEKNEIERKLVQLEIQKALDARQQQIQATQNQHKQAVRDRDQFLRDKELVQKKEAERARNEEEQIKLHQQIQFQRETERANANKIRTLQFDALLQKMAETNRRREAKLQKMEDLRIEIAQFLEEEKQKQRYLQDQEQARKMRQDLVQAQEVQRQERLQKELDTRNQEEYYKNQALQQYKESMEYERAAELKKKQMLVQYREQAEEMLRVQREKREQEEVQRRLEEQKLAQEQWYDEESKQIVQEERERLIRECAAQVFDYMNAGTIKEEDIQLLPADLQEKIKQMRIDRQYQKSGVVGNDKNLVPQIPNREKIDIAKKELEQKKMAYKSALPW</sequence>
<dbReference type="GO" id="GO:0005634">
    <property type="term" value="C:nucleus"/>
    <property type="evidence" value="ECO:0007669"/>
    <property type="project" value="UniProtKB-SubCell"/>
</dbReference>
<evidence type="ECO:0000256" key="11">
    <source>
        <dbReference type="ARBA" id="ARBA00023254"/>
    </source>
</evidence>
<feature type="coiled-coil region" evidence="14">
    <location>
        <begin position="396"/>
        <end position="429"/>
    </location>
</feature>
<evidence type="ECO:0000256" key="8">
    <source>
        <dbReference type="ARBA" id="ARBA00023069"/>
    </source>
</evidence>
<dbReference type="EMBL" id="CATOUU010000498">
    <property type="protein sequence ID" value="CAI9931761.1"/>
    <property type="molecule type" value="Genomic_DNA"/>
</dbReference>
<keyword evidence="11" id="KW-0469">Meiosis</keyword>
<evidence type="ECO:0000256" key="12">
    <source>
        <dbReference type="ARBA" id="ARBA00023273"/>
    </source>
</evidence>
<dbReference type="PANTHER" id="PTHR19265:SF0">
    <property type="entry name" value="MEIOSIS-SPECIFIC NUCLEAR STRUCTURAL PROTEIN 1"/>
    <property type="match status" value="1"/>
</dbReference>
<comment type="similarity">
    <text evidence="3">Belongs to the MNS1 family.</text>
</comment>
<dbReference type="GO" id="GO:0051321">
    <property type="term" value="P:meiotic cell cycle"/>
    <property type="evidence" value="ECO:0007669"/>
    <property type="project" value="UniProtKB-KW"/>
</dbReference>
<feature type="domain" description="Trichohyalin-plectin-homology" evidence="15">
    <location>
        <begin position="108"/>
        <end position="461"/>
    </location>
</feature>
<dbReference type="InterPro" id="IPR026504">
    <property type="entry name" value="MNS1"/>
</dbReference>
<dbReference type="AlphaFoldDB" id="A0AA86P370"/>
<evidence type="ECO:0000256" key="2">
    <source>
        <dbReference type="ARBA" id="ARBA00004611"/>
    </source>
</evidence>
<evidence type="ECO:0000259" key="15">
    <source>
        <dbReference type="Pfam" id="PF13868"/>
    </source>
</evidence>
<evidence type="ECO:0000256" key="10">
    <source>
        <dbReference type="ARBA" id="ARBA00023242"/>
    </source>
</evidence>
<evidence type="ECO:0000313" key="20">
    <source>
        <dbReference type="Proteomes" id="UP001642409"/>
    </source>
</evidence>
<keyword evidence="12" id="KW-0966">Cell projection</keyword>
<dbReference type="PANTHER" id="PTHR19265">
    <property type="entry name" value="MEIOSIS-SPECIFIC NUCLEAR STRUCTURAL PROTEIN 1"/>
    <property type="match status" value="1"/>
</dbReference>
<evidence type="ECO:0000256" key="6">
    <source>
        <dbReference type="ARBA" id="ARBA00022846"/>
    </source>
</evidence>
<evidence type="ECO:0000256" key="1">
    <source>
        <dbReference type="ARBA" id="ARBA00004123"/>
    </source>
</evidence>
<reference evidence="18 20" key="2">
    <citation type="submission" date="2024-07" db="EMBL/GenBank/DDBJ databases">
        <authorList>
            <person name="Akdeniz Z."/>
        </authorList>
    </citation>
    <scope>NUCLEOTIDE SEQUENCE [LARGE SCALE GENOMIC DNA]</scope>
</reference>
<keyword evidence="9" id="KW-0206">Cytoskeleton</keyword>
<feature type="coiled-coil region" evidence="14">
    <location>
        <begin position="66"/>
        <end position="239"/>
    </location>
</feature>
<keyword evidence="10" id="KW-0539">Nucleus</keyword>
<dbReference type="EMBL" id="CAXDID020000795">
    <property type="protein sequence ID" value="CAL6114363.1"/>
    <property type="molecule type" value="Genomic_DNA"/>
</dbReference>
<proteinExistence type="inferred from homology"/>
<evidence type="ECO:0000313" key="17">
    <source>
        <dbReference type="EMBL" id="CAI9931761.1"/>
    </source>
</evidence>
<evidence type="ECO:0000313" key="16">
    <source>
        <dbReference type="EMBL" id="CAI9929372.1"/>
    </source>
</evidence>
<dbReference type="Proteomes" id="UP001642409">
    <property type="component" value="Unassembled WGS sequence"/>
</dbReference>
<keyword evidence="8" id="KW-0969">Cilium</keyword>
<gene>
    <name evidence="16" type="ORF">HINF_LOCUS17017</name>
    <name evidence="17" type="ORF">HINF_LOCUS19406</name>
    <name evidence="18" type="ORF">HINF_LOCUS67529</name>
    <name evidence="19" type="ORF">HINF_LOCUS77939</name>
</gene>
<name>A0AA86P370_9EUKA</name>
<dbReference type="Pfam" id="PF13868">
    <property type="entry name" value="TPH"/>
    <property type="match status" value="1"/>
</dbReference>
<dbReference type="EMBL" id="CATOUU010000434">
    <property type="protein sequence ID" value="CAI9929372.1"/>
    <property type="molecule type" value="Genomic_DNA"/>
</dbReference>
<keyword evidence="6" id="KW-0282">Flagellum</keyword>
<dbReference type="InterPro" id="IPR043597">
    <property type="entry name" value="TPH_dom"/>
</dbReference>
<evidence type="ECO:0000256" key="4">
    <source>
        <dbReference type="ARBA" id="ARBA00014813"/>
    </source>
</evidence>
<comment type="function">
    <text evidence="13">Microtubule inner protein (MIP) part of the dynein-decorated doublet microtubules (DMTs) in cilia axoneme, which is required for motile cilia beating. May play a role in the control of meiotic division and germ cell differentiation through regulation of pairing and recombination during meiosis. Required for sperm flagella assembly. May play a role in the assembly and function of the outer dynein arm-docking complex (ODA-DC). ODA-DC mediates outer dynein arms (ODA) binding onto the axonemal doublet microtubules.</text>
</comment>
<evidence type="ECO:0000256" key="14">
    <source>
        <dbReference type="SAM" id="Coils"/>
    </source>
</evidence>